<evidence type="ECO:0000259" key="10">
    <source>
        <dbReference type="PROSITE" id="PS00623"/>
    </source>
</evidence>
<dbReference type="Gene3D" id="3.30.560.10">
    <property type="entry name" value="Glucose Oxidase, domain 3"/>
    <property type="match status" value="1"/>
</dbReference>
<evidence type="ECO:0000259" key="11">
    <source>
        <dbReference type="PROSITE" id="PS00624"/>
    </source>
</evidence>
<comment type="function">
    <text evidence="6">Involved in the biosynthesis of the osmoprotectant glycine betaine. Catalyzes the oxidation of choline to betaine aldehyde and betaine aldehyde to glycine betaine at the same rate.</text>
</comment>
<reference evidence="12 13" key="1">
    <citation type="submission" date="2018-08" db="EMBL/GenBank/DDBJ databases">
        <authorList>
            <person name="Khan S.A."/>
        </authorList>
    </citation>
    <scope>NUCLEOTIDE SEQUENCE [LARGE SCALE GENOMIC DNA]</scope>
    <source>
        <strain evidence="12 13">GTF-13</strain>
    </source>
</reference>
<protein>
    <recommendedName>
        <fullName evidence="6">Oxygen-dependent choline dehydrogenase</fullName>
        <shortName evidence="6">CDH</shortName>
        <shortName evidence="6">CHD</shortName>
        <ecNumber evidence="6">1.1.99.1</ecNumber>
    </recommendedName>
    <alternativeName>
        <fullName evidence="6">Betaine aldehyde dehydrogenase</fullName>
        <shortName evidence="6">BADH</shortName>
        <ecNumber evidence="6">1.2.1.8</ecNumber>
    </alternativeName>
</protein>
<keyword evidence="13" id="KW-1185">Reference proteome</keyword>
<evidence type="ECO:0000256" key="9">
    <source>
        <dbReference type="RuleBase" id="RU003969"/>
    </source>
</evidence>
<evidence type="ECO:0000256" key="1">
    <source>
        <dbReference type="ARBA" id="ARBA00001974"/>
    </source>
</evidence>
<dbReference type="InterPro" id="IPR012132">
    <property type="entry name" value="GMC_OxRdtase"/>
</dbReference>
<comment type="cofactor">
    <cofactor evidence="1 6 7">
        <name>FAD</name>
        <dbReference type="ChEBI" id="CHEBI:57692"/>
    </cofactor>
</comment>
<feature type="active site" description="Proton acceptor" evidence="6">
    <location>
        <position position="474"/>
    </location>
</feature>
<dbReference type="GO" id="GO:0016020">
    <property type="term" value="C:membrane"/>
    <property type="evidence" value="ECO:0007669"/>
    <property type="project" value="TreeGrafter"/>
</dbReference>
<evidence type="ECO:0000256" key="5">
    <source>
        <dbReference type="ARBA" id="ARBA00023002"/>
    </source>
</evidence>
<evidence type="ECO:0000256" key="6">
    <source>
        <dbReference type="HAMAP-Rule" id="MF_00750"/>
    </source>
</evidence>
<evidence type="ECO:0000256" key="8">
    <source>
        <dbReference type="RuleBase" id="RU003968"/>
    </source>
</evidence>
<name>A0A3P3VIX8_9GAMM</name>
<feature type="binding site" evidence="6">
    <location>
        <begin position="6"/>
        <end position="35"/>
    </location>
    <ligand>
        <name>FAD</name>
        <dbReference type="ChEBI" id="CHEBI:57692"/>
    </ligand>
</feature>
<dbReference type="GO" id="GO:0019285">
    <property type="term" value="P:glycine betaine biosynthetic process from choline"/>
    <property type="evidence" value="ECO:0007669"/>
    <property type="project" value="UniProtKB-UniRule"/>
</dbReference>
<dbReference type="GO" id="GO:0008802">
    <property type="term" value="F:betaine-aldehyde dehydrogenase (NAD+) activity"/>
    <property type="evidence" value="ECO:0007669"/>
    <property type="project" value="UniProtKB-EC"/>
</dbReference>
<dbReference type="Pfam" id="PF05199">
    <property type="entry name" value="GMC_oxred_C"/>
    <property type="match status" value="1"/>
</dbReference>
<sequence length="558" mass="61516">MNQCYDYVIVGAGSAGCVLADRLTEDGQNSVLLLENGGSDRSIFVQMPTALSYPMNTERLCWQFHSEQEPGLEGRSLHTPRGRTLGGSSSINGMVYVRGHACDFDQWQQAGAEGWDYQHCLPYFKRAETWEGGADDYRGGEGPVGTCNGNGMRLNPLYQAFINAGKDAGYPETKDYNGYQQEGFSPMHMTVKDGVRSSTANAYLRRAMRRPNLTLVTGVLVRKVTTRGSGDQITATGVEFEKRGTIQQVKANQEVVLSAGSVGSPQLLQLSGIGPRPVLEAAGVPVVKELPGVGENLQDHLEVYFQYQCTQPVSLNSKLGLISKGLIGARWLLFKDGLGATNHFESCAFIRSREGMKWPDIQFHFLPAAMRYDGRAAFAGHGFQVHVGPNKPSSRGRIQISSADPSVHPRIQFNYLTDQQDVEDWRRCIRLTREILNQPSLEPYRGDEIQPGTDVQSDDEIDAWVRQNVESAYHPSCSCKMGADDDPLAVLDPSCKVRGVNSLRVVDSSVFPTITNGNLNAPTIMVAEKVADLIRGRKPLPAADVPVWIHPDYQHQQR</sequence>
<proteinExistence type="inferred from homology"/>
<dbReference type="SUPFAM" id="SSF51905">
    <property type="entry name" value="FAD/NAD(P)-binding domain"/>
    <property type="match status" value="1"/>
</dbReference>
<keyword evidence="6" id="KW-0520">NAD</keyword>
<dbReference type="EC" id="1.1.99.1" evidence="6"/>
<dbReference type="SUPFAM" id="SSF54373">
    <property type="entry name" value="FAD-linked reductases, C-terminal domain"/>
    <property type="match status" value="1"/>
</dbReference>
<feature type="binding site" evidence="7">
    <location>
        <begin position="92"/>
        <end position="95"/>
    </location>
    <ligand>
        <name>FAD</name>
        <dbReference type="ChEBI" id="CHEBI:57692"/>
    </ligand>
</feature>
<gene>
    <name evidence="6 12" type="primary">betA</name>
    <name evidence="12" type="ORF">D0544_12270</name>
</gene>
<comment type="catalytic activity">
    <reaction evidence="6">
        <text>betaine aldehyde + NAD(+) + H2O = glycine betaine + NADH + 2 H(+)</text>
        <dbReference type="Rhea" id="RHEA:15305"/>
        <dbReference type="ChEBI" id="CHEBI:15377"/>
        <dbReference type="ChEBI" id="CHEBI:15378"/>
        <dbReference type="ChEBI" id="CHEBI:15710"/>
        <dbReference type="ChEBI" id="CHEBI:17750"/>
        <dbReference type="ChEBI" id="CHEBI:57540"/>
        <dbReference type="ChEBI" id="CHEBI:57945"/>
        <dbReference type="EC" id="1.2.1.8"/>
    </reaction>
</comment>
<dbReference type="InterPro" id="IPR000172">
    <property type="entry name" value="GMC_OxRdtase_N"/>
</dbReference>
<feature type="domain" description="Glucose-methanol-choline oxidoreductase N-terminal" evidence="10">
    <location>
        <begin position="82"/>
        <end position="105"/>
    </location>
</feature>
<dbReference type="EC" id="1.2.1.8" evidence="6"/>
<dbReference type="EMBL" id="QWEZ01000002">
    <property type="protein sequence ID" value="RRJ82632.1"/>
    <property type="molecule type" value="Genomic_DNA"/>
</dbReference>
<evidence type="ECO:0000256" key="7">
    <source>
        <dbReference type="PIRSR" id="PIRSR000137-2"/>
    </source>
</evidence>
<feature type="binding site" evidence="7">
    <location>
        <position position="221"/>
    </location>
    <ligand>
        <name>FAD</name>
        <dbReference type="ChEBI" id="CHEBI:57692"/>
    </ligand>
</feature>
<dbReference type="InterPro" id="IPR011533">
    <property type="entry name" value="BetA"/>
</dbReference>
<comment type="pathway">
    <text evidence="6 9">Amine and polyamine biosynthesis; betaine biosynthesis via choline pathway; betaine aldehyde from choline (cytochrome c reductase route): step 1/1.</text>
</comment>
<keyword evidence="4 6" id="KW-0274">FAD</keyword>
<comment type="similarity">
    <text evidence="2 6 8">Belongs to the GMC oxidoreductase family.</text>
</comment>
<dbReference type="PANTHER" id="PTHR11552">
    <property type="entry name" value="GLUCOSE-METHANOL-CHOLINE GMC OXIDOREDUCTASE"/>
    <property type="match status" value="1"/>
</dbReference>
<organism evidence="12 13">
    <name type="scientific">Aestuariirhabdus litorea</name>
    <dbReference type="NCBI Taxonomy" id="2528527"/>
    <lineage>
        <taxon>Bacteria</taxon>
        <taxon>Pseudomonadati</taxon>
        <taxon>Pseudomonadota</taxon>
        <taxon>Gammaproteobacteria</taxon>
        <taxon>Oceanospirillales</taxon>
        <taxon>Aestuariirhabdaceae</taxon>
        <taxon>Aestuariirhabdus</taxon>
    </lineage>
</organism>
<comment type="caution">
    <text evidence="12">The sequence shown here is derived from an EMBL/GenBank/DDBJ whole genome shotgun (WGS) entry which is preliminary data.</text>
</comment>
<dbReference type="HAMAP" id="MF_00750">
    <property type="entry name" value="Choline_dehydrogen"/>
    <property type="match status" value="1"/>
</dbReference>
<dbReference type="Pfam" id="PF00732">
    <property type="entry name" value="GMC_oxred_N"/>
    <property type="match status" value="1"/>
</dbReference>
<dbReference type="GO" id="GO:0008812">
    <property type="term" value="F:choline dehydrogenase activity"/>
    <property type="evidence" value="ECO:0007669"/>
    <property type="project" value="UniProtKB-UniRule"/>
</dbReference>
<dbReference type="RefSeq" id="WP_125016547.1">
    <property type="nucleotide sequence ID" value="NZ_QWEZ01000002.1"/>
</dbReference>
<dbReference type="PROSITE" id="PS00623">
    <property type="entry name" value="GMC_OXRED_1"/>
    <property type="match status" value="1"/>
</dbReference>
<dbReference type="NCBIfam" id="TIGR01810">
    <property type="entry name" value="betA"/>
    <property type="match status" value="1"/>
</dbReference>
<dbReference type="UniPathway" id="UPA00529">
    <property type="reaction ID" value="UER00385"/>
</dbReference>
<evidence type="ECO:0000313" key="13">
    <source>
        <dbReference type="Proteomes" id="UP000280792"/>
    </source>
</evidence>
<dbReference type="PANTHER" id="PTHR11552:SF147">
    <property type="entry name" value="CHOLINE DEHYDROGENASE, MITOCHONDRIAL"/>
    <property type="match status" value="1"/>
</dbReference>
<dbReference type="InterPro" id="IPR007867">
    <property type="entry name" value="GMC_OxRtase_C"/>
</dbReference>
<reference evidence="12 13" key="2">
    <citation type="submission" date="2018-12" db="EMBL/GenBank/DDBJ databases">
        <title>Simiduia agarivorans gen. nov., sp. nov., a marine, agarolytic bacterium isolated from shallow coastal water from Keelung, Taiwan.</title>
        <authorList>
            <person name="Shieh W.Y."/>
        </authorList>
    </citation>
    <scope>NUCLEOTIDE SEQUENCE [LARGE SCALE GENOMIC DNA]</scope>
    <source>
        <strain evidence="12 13">GTF-13</strain>
    </source>
</reference>
<dbReference type="PIRSF" id="PIRSF000137">
    <property type="entry name" value="Alcohol_oxidase"/>
    <property type="match status" value="1"/>
</dbReference>
<comment type="catalytic activity">
    <reaction evidence="6 9">
        <text>choline + A = betaine aldehyde + AH2</text>
        <dbReference type="Rhea" id="RHEA:17433"/>
        <dbReference type="ChEBI" id="CHEBI:13193"/>
        <dbReference type="ChEBI" id="CHEBI:15354"/>
        <dbReference type="ChEBI" id="CHEBI:15710"/>
        <dbReference type="ChEBI" id="CHEBI:17499"/>
        <dbReference type="EC" id="1.1.99.1"/>
    </reaction>
</comment>
<dbReference type="InterPro" id="IPR036188">
    <property type="entry name" value="FAD/NAD-bd_sf"/>
</dbReference>
<evidence type="ECO:0000313" key="12">
    <source>
        <dbReference type="EMBL" id="RRJ82632.1"/>
    </source>
</evidence>
<dbReference type="NCBIfam" id="NF002550">
    <property type="entry name" value="PRK02106.1"/>
    <property type="match status" value="1"/>
</dbReference>
<accession>A0A3P3VIX8</accession>
<dbReference type="Proteomes" id="UP000280792">
    <property type="component" value="Unassembled WGS sequence"/>
</dbReference>
<dbReference type="GO" id="GO:0050660">
    <property type="term" value="F:flavin adenine dinucleotide binding"/>
    <property type="evidence" value="ECO:0007669"/>
    <property type="project" value="InterPro"/>
</dbReference>
<evidence type="ECO:0000256" key="2">
    <source>
        <dbReference type="ARBA" id="ARBA00010790"/>
    </source>
</evidence>
<evidence type="ECO:0000256" key="3">
    <source>
        <dbReference type="ARBA" id="ARBA00022630"/>
    </source>
</evidence>
<feature type="domain" description="Glucose-methanol-choline oxidoreductase N-terminal" evidence="11">
    <location>
        <begin position="260"/>
        <end position="274"/>
    </location>
</feature>
<dbReference type="AlphaFoldDB" id="A0A3P3VIX8"/>
<keyword evidence="5 6" id="KW-0560">Oxidoreductase</keyword>
<dbReference type="PROSITE" id="PS00624">
    <property type="entry name" value="GMC_OXRED_2"/>
    <property type="match status" value="1"/>
</dbReference>
<evidence type="ECO:0000256" key="4">
    <source>
        <dbReference type="ARBA" id="ARBA00022827"/>
    </source>
</evidence>
<keyword evidence="3 6" id="KW-0285">Flavoprotein</keyword>
<dbReference type="Gene3D" id="3.50.50.60">
    <property type="entry name" value="FAD/NAD(P)-binding domain"/>
    <property type="match status" value="1"/>
</dbReference>